<reference evidence="6 7" key="1">
    <citation type="submission" date="2024-02" db="EMBL/GenBank/DDBJ databases">
        <authorList>
            <person name="Chen Y."/>
            <person name="Shah S."/>
            <person name="Dougan E. K."/>
            <person name="Thang M."/>
            <person name="Chan C."/>
        </authorList>
    </citation>
    <scope>NUCLEOTIDE SEQUENCE [LARGE SCALE GENOMIC DNA]</scope>
</reference>
<dbReference type="Proteomes" id="UP001642484">
    <property type="component" value="Unassembled WGS sequence"/>
</dbReference>
<evidence type="ECO:0000256" key="1">
    <source>
        <dbReference type="ARBA" id="ARBA00022741"/>
    </source>
</evidence>
<keyword evidence="7" id="KW-1185">Reference proteome</keyword>
<protein>
    <recommendedName>
        <fullName evidence="5">GB1/RHD3-type G domain-containing protein</fullName>
    </recommendedName>
</protein>
<evidence type="ECO:0000256" key="4">
    <source>
        <dbReference type="SAM" id="Coils"/>
    </source>
</evidence>
<comment type="caution">
    <text evidence="6">The sequence shown here is derived from an EMBL/GenBank/DDBJ whole genome shotgun (WGS) entry which is preliminary data.</text>
</comment>
<comment type="similarity">
    <text evidence="3">Belongs to the TRAFAC class dynamin-like GTPase superfamily. GB1/RHD3 GTPase family.</text>
</comment>
<accession>A0ABP0JD64</accession>
<dbReference type="PANTHER" id="PTHR10751">
    <property type="entry name" value="GUANYLATE BINDING PROTEIN"/>
    <property type="match status" value="1"/>
</dbReference>
<sequence>MEVSRASLASAPVYAPRPSTKVRHLKIRALAPAPQQPLQATFPRSASSRVAAALTVSMVTLCRRRVARRAVEAEVATLGEVAQASTTDEKPRPLQLVQIDLEKNKVRLNEEDLAVLEKSLENTGVEKVAIIAVMGAFRTGKSFLLDLMLRYLREKHPPKGYKNEDIPQECEVPDWVQERKVPDWAVNCGPNLLEGREGGSQDREGFVWRPGMEKCTEGIWVWSEVFVCKAGDEDVAVVLMDTQGAWDARMSKEQSATIFGLTTLLASRLIYNVSKQIQQDKIDNLLYFTDFAKAALRAMQRGTGSVSEPFQTLEFLVRDWPHYQENFNFKDARNMMKNHLDQYFNPKKSQDTKSVEALVDLFHDIDVWCLPHPSLKIESETWNGDLAVIEKQFWRYIDGYLDKIFDPAQLQAKQNLGNAITVSTFGTVLREFSSAFSDAAPQAQTFSEAMEASTGLLARDVAIKKAKKILAEKALSSPSAITDKEFDEVAAMATKLANEEFTNKAIFGTSEGIQRRKEMLLKELEEEIARARDDNERKLEASLTGLTNFSILGLAAFVLDRASDFTCDWWSGFCRDVSTDLSYVEVAVFGWVGFNLFQISQKQGSLNATAAALELGKTVVRTLDRGIKGAQKSSTKVVDVEVDTDKKK</sequence>
<feature type="domain" description="GB1/RHD3-type G" evidence="5">
    <location>
        <begin position="125"/>
        <end position="409"/>
    </location>
</feature>
<proteinExistence type="inferred from homology"/>
<keyword evidence="1" id="KW-0547">Nucleotide-binding</keyword>
<dbReference type="Pfam" id="PF02263">
    <property type="entry name" value="GBP"/>
    <property type="match status" value="1"/>
</dbReference>
<dbReference type="PROSITE" id="PS51715">
    <property type="entry name" value="G_GB1_RHD3"/>
    <property type="match status" value="1"/>
</dbReference>
<dbReference type="InterPro" id="IPR030386">
    <property type="entry name" value="G_GB1_RHD3_dom"/>
</dbReference>
<keyword evidence="4" id="KW-0175">Coiled coil</keyword>
<name>A0ABP0JD64_9DINO</name>
<dbReference type="EMBL" id="CAXAMN010005102">
    <property type="protein sequence ID" value="CAK9012304.1"/>
    <property type="molecule type" value="Genomic_DNA"/>
</dbReference>
<keyword evidence="2" id="KW-0342">GTP-binding</keyword>
<evidence type="ECO:0000313" key="7">
    <source>
        <dbReference type="Proteomes" id="UP001642484"/>
    </source>
</evidence>
<dbReference type="InterPro" id="IPR027417">
    <property type="entry name" value="P-loop_NTPase"/>
</dbReference>
<dbReference type="InterPro" id="IPR015894">
    <property type="entry name" value="Guanylate-bd_N"/>
</dbReference>
<evidence type="ECO:0000256" key="3">
    <source>
        <dbReference type="PROSITE-ProRule" id="PRU01052"/>
    </source>
</evidence>
<evidence type="ECO:0000259" key="5">
    <source>
        <dbReference type="PROSITE" id="PS51715"/>
    </source>
</evidence>
<evidence type="ECO:0000256" key="2">
    <source>
        <dbReference type="ARBA" id="ARBA00023134"/>
    </source>
</evidence>
<feature type="coiled-coil region" evidence="4">
    <location>
        <begin position="514"/>
        <end position="541"/>
    </location>
</feature>
<dbReference type="SUPFAM" id="SSF52540">
    <property type="entry name" value="P-loop containing nucleoside triphosphate hydrolases"/>
    <property type="match status" value="1"/>
</dbReference>
<gene>
    <name evidence="6" type="ORF">CCMP2556_LOCUS10804</name>
</gene>
<dbReference type="Gene3D" id="3.40.50.300">
    <property type="entry name" value="P-loop containing nucleotide triphosphate hydrolases"/>
    <property type="match status" value="1"/>
</dbReference>
<evidence type="ECO:0000313" key="6">
    <source>
        <dbReference type="EMBL" id="CAK9012304.1"/>
    </source>
</evidence>
<organism evidence="6 7">
    <name type="scientific">Durusdinium trenchii</name>
    <dbReference type="NCBI Taxonomy" id="1381693"/>
    <lineage>
        <taxon>Eukaryota</taxon>
        <taxon>Sar</taxon>
        <taxon>Alveolata</taxon>
        <taxon>Dinophyceae</taxon>
        <taxon>Suessiales</taxon>
        <taxon>Symbiodiniaceae</taxon>
        <taxon>Durusdinium</taxon>
    </lineage>
</organism>